<comment type="caution">
    <text evidence="5">The sequence shown here is derived from an EMBL/GenBank/DDBJ whole genome shotgun (WGS) entry which is preliminary data.</text>
</comment>
<dbReference type="AlphaFoldDB" id="A0AA89BT23"/>
<reference evidence="5" key="1">
    <citation type="submission" date="2019-08" db="EMBL/GenBank/DDBJ databases">
        <title>The improved chromosome-level genome for the pearl oyster Pinctada fucata martensii using PacBio sequencing and Hi-C.</title>
        <authorList>
            <person name="Zheng Z."/>
        </authorList>
    </citation>
    <scope>NUCLEOTIDE SEQUENCE</scope>
    <source>
        <strain evidence="5">ZZ-2019</strain>
        <tissue evidence="5">Adductor muscle</tissue>
    </source>
</reference>
<dbReference type="Gene3D" id="3.10.100.10">
    <property type="entry name" value="Mannose-Binding Protein A, subunit A"/>
    <property type="match status" value="1"/>
</dbReference>
<evidence type="ECO:0000256" key="2">
    <source>
        <dbReference type="ARBA" id="ARBA00023157"/>
    </source>
</evidence>
<dbReference type="SUPFAM" id="SSF49854">
    <property type="entry name" value="Spermadhesin, CUB domain"/>
    <property type="match status" value="1"/>
</dbReference>
<dbReference type="Proteomes" id="UP001186944">
    <property type="component" value="Unassembled WGS sequence"/>
</dbReference>
<dbReference type="InterPro" id="IPR016187">
    <property type="entry name" value="CTDL_fold"/>
</dbReference>
<dbReference type="SUPFAM" id="SSF56436">
    <property type="entry name" value="C-type lectin-like"/>
    <property type="match status" value="1"/>
</dbReference>
<evidence type="ECO:0000313" key="5">
    <source>
        <dbReference type="EMBL" id="KAK3086326.1"/>
    </source>
</evidence>
<protein>
    <recommendedName>
        <fullName evidence="4">CUB domain-containing protein</fullName>
    </recommendedName>
</protein>
<evidence type="ECO:0000256" key="1">
    <source>
        <dbReference type="ARBA" id="ARBA00022737"/>
    </source>
</evidence>
<dbReference type="Pfam" id="PF00431">
    <property type="entry name" value="CUB"/>
    <property type="match status" value="1"/>
</dbReference>
<dbReference type="InterPro" id="IPR016186">
    <property type="entry name" value="C-type_lectin-like/link_sf"/>
</dbReference>
<dbReference type="CDD" id="cd00041">
    <property type="entry name" value="CUB"/>
    <property type="match status" value="1"/>
</dbReference>
<dbReference type="PROSITE" id="PS01180">
    <property type="entry name" value="CUB"/>
    <property type="match status" value="1"/>
</dbReference>
<dbReference type="PANTHER" id="PTHR24251">
    <property type="entry name" value="OVOCHYMASE-RELATED"/>
    <property type="match status" value="1"/>
</dbReference>
<dbReference type="Gene3D" id="2.60.120.290">
    <property type="entry name" value="Spermadhesin, CUB domain"/>
    <property type="match status" value="1"/>
</dbReference>
<evidence type="ECO:0000313" key="6">
    <source>
        <dbReference type="Proteomes" id="UP001186944"/>
    </source>
</evidence>
<comment type="caution">
    <text evidence="3">Lacks conserved residue(s) required for the propagation of feature annotation.</text>
</comment>
<sequence length="202" mass="23541">MNCTWTLDAGAGNRVRLKTLTFDLQYTPSYVSCYGNDYLQIHNGDTQQSAILGSFCGRNNPYEVVSQGRYLYFTFWTNSKNFYNHAGITMDFQVFADDACPPEWSLLHSDKTCVKLMLNPNTGADWSDSQKYCGYSQSNLATYATQSVFDFVQGENRGRGYHKLQFMILNRYEKRFHEICFFWGFFSDEILSEFHDYNLFLK</sequence>
<gene>
    <name evidence="5" type="ORF">FSP39_016883</name>
</gene>
<keyword evidence="6" id="KW-1185">Reference proteome</keyword>
<organism evidence="5 6">
    <name type="scientific">Pinctada imbricata</name>
    <name type="common">Atlantic pearl-oyster</name>
    <name type="synonym">Pinctada martensii</name>
    <dbReference type="NCBI Taxonomy" id="66713"/>
    <lineage>
        <taxon>Eukaryota</taxon>
        <taxon>Metazoa</taxon>
        <taxon>Spiralia</taxon>
        <taxon>Lophotrochozoa</taxon>
        <taxon>Mollusca</taxon>
        <taxon>Bivalvia</taxon>
        <taxon>Autobranchia</taxon>
        <taxon>Pteriomorphia</taxon>
        <taxon>Pterioida</taxon>
        <taxon>Pterioidea</taxon>
        <taxon>Pteriidae</taxon>
        <taxon>Pinctada</taxon>
    </lineage>
</organism>
<dbReference type="InterPro" id="IPR000859">
    <property type="entry name" value="CUB_dom"/>
</dbReference>
<accession>A0AA89BT23</accession>
<keyword evidence="1" id="KW-0677">Repeat</keyword>
<evidence type="ECO:0000256" key="3">
    <source>
        <dbReference type="PROSITE-ProRule" id="PRU00059"/>
    </source>
</evidence>
<feature type="domain" description="CUB" evidence="4">
    <location>
        <begin position="1"/>
        <end position="95"/>
    </location>
</feature>
<proteinExistence type="predicted"/>
<keyword evidence="2" id="KW-1015">Disulfide bond</keyword>
<dbReference type="InterPro" id="IPR035914">
    <property type="entry name" value="Sperma_CUB_dom_sf"/>
</dbReference>
<dbReference type="EMBL" id="VSWD01000012">
    <property type="protein sequence ID" value="KAK3086326.1"/>
    <property type="molecule type" value="Genomic_DNA"/>
</dbReference>
<name>A0AA89BT23_PINIB</name>
<evidence type="ECO:0000259" key="4">
    <source>
        <dbReference type="PROSITE" id="PS01180"/>
    </source>
</evidence>